<feature type="signal peptide" evidence="5">
    <location>
        <begin position="1"/>
        <end position="25"/>
    </location>
</feature>
<dbReference type="InterPro" id="IPR049892">
    <property type="entry name" value="AA9"/>
</dbReference>
<dbReference type="RefSeq" id="XP_069227779.1">
    <property type="nucleotide sequence ID" value="XM_069375485.1"/>
</dbReference>
<keyword evidence="8" id="KW-1185">Reference proteome</keyword>
<dbReference type="GeneID" id="96008323"/>
<feature type="chain" id="PRO_5044255959" description="Auxiliary Activity family 9 catalytic domain-containing protein" evidence="5">
    <location>
        <begin position="26"/>
        <end position="269"/>
    </location>
</feature>
<dbReference type="Proteomes" id="UP000803884">
    <property type="component" value="Unassembled WGS sequence"/>
</dbReference>
<dbReference type="EMBL" id="JAAQHG020000024">
    <property type="protein sequence ID" value="KAL1584673.1"/>
    <property type="molecule type" value="Genomic_DNA"/>
</dbReference>
<evidence type="ECO:0000256" key="5">
    <source>
        <dbReference type="SAM" id="SignalP"/>
    </source>
</evidence>
<reference evidence="7 8" key="1">
    <citation type="journal article" date="2020" name="Microbiol. Resour. Announc.">
        <title>Draft Genome Sequence of a Cladosporium Species Isolated from the Mesophotic Ascidian Didemnum maculosum.</title>
        <authorList>
            <person name="Gioti A."/>
            <person name="Siaperas R."/>
            <person name="Nikolaivits E."/>
            <person name="Le Goff G."/>
            <person name="Ouazzani J."/>
            <person name="Kotoulas G."/>
            <person name="Topakas E."/>
        </authorList>
    </citation>
    <scope>NUCLEOTIDE SEQUENCE [LARGE SCALE GENOMIC DNA]</scope>
    <source>
        <strain evidence="7 8">TM138-S3</strain>
    </source>
</reference>
<evidence type="ECO:0000313" key="7">
    <source>
        <dbReference type="EMBL" id="KAL1584673.1"/>
    </source>
</evidence>
<comment type="subcellular location">
    <subcellularLocation>
        <location evidence="2">Secreted</location>
    </subcellularLocation>
</comment>
<evidence type="ECO:0000259" key="6">
    <source>
        <dbReference type="Pfam" id="PF03443"/>
    </source>
</evidence>
<keyword evidence="4" id="KW-1015">Disulfide bond</keyword>
<proteinExistence type="predicted"/>
<gene>
    <name evidence="7" type="ORF">WHR41_06880</name>
</gene>
<keyword evidence="5" id="KW-0732">Signal</keyword>
<keyword evidence="3" id="KW-0964">Secreted</keyword>
<accession>A0AB34KN20</accession>
<dbReference type="CDD" id="cd21175">
    <property type="entry name" value="LPMO_AA9"/>
    <property type="match status" value="1"/>
</dbReference>
<evidence type="ECO:0000256" key="1">
    <source>
        <dbReference type="ARBA" id="ARBA00001973"/>
    </source>
</evidence>
<dbReference type="PANTHER" id="PTHR33353:SF34">
    <property type="entry name" value="ENDO-BETA-1,4-GLUCANASE D"/>
    <property type="match status" value="1"/>
</dbReference>
<sequence length="269" mass="28284">MPIKMNAASAAAVFAALAAVPAVSAHGYVESITADGKTVDGTSPNWIYNEADTPGWYAKNQDNGFVAPDSYSNGDIICHKEATPGQTSVQVKAGSDMTLKWNTWPESHHGPVIDYLAKCPGDCTAVDKESLKFFKLDAQGVIDAASNQWATDKLIGDDNSWTLTIPESLAAGHYVLRHEIIALHSASQENGAQNYPQCINIEVTGSGSTDPCSGGADCVAGTALYTPSDEGIQYNIYGGDIASYPIPGPKAWSAGAAKLKRAIARAFSA</sequence>
<dbReference type="Gene3D" id="2.70.50.70">
    <property type="match status" value="1"/>
</dbReference>
<evidence type="ECO:0000256" key="4">
    <source>
        <dbReference type="ARBA" id="ARBA00023157"/>
    </source>
</evidence>
<evidence type="ECO:0000256" key="3">
    <source>
        <dbReference type="ARBA" id="ARBA00022525"/>
    </source>
</evidence>
<feature type="domain" description="Auxiliary Activity family 9 catalytic" evidence="6">
    <location>
        <begin position="26"/>
        <end position="238"/>
    </location>
</feature>
<dbReference type="AlphaFoldDB" id="A0AB34KN20"/>
<dbReference type="GO" id="GO:0005576">
    <property type="term" value="C:extracellular region"/>
    <property type="evidence" value="ECO:0007669"/>
    <property type="project" value="UniProtKB-SubCell"/>
</dbReference>
<comment type="caution">
    <text evidence="7">The sequence shown here is derived from an EMBL/GenBank/DDBJ whole genome shotgun (WGS) entry which is preliminary data.</text>
</comment>
<name>A0AB34KN20_9PEZI</name>
<evidence type="ECO:0000256" key="2">
    <source>
        <dbReference type="ARBA" id="ARBA00004613"/>
    </source>
</evidence>
<protein>
    <recommendedName>
        <fullName evidence="6">Auxiliary Activity family 9 catalytic domain-containing protein</fullName>
    </recommendedName>
</protein>
<dbReference type="PANTHER" id="PTHR33353">
    <property type="entry name" value="PUTATIVE (AFU_ORTHOLOGUE AFUA_1G12560)-RELATED"/>
    <property type="match status" value="1"/>
</dbReference>
<comment type="cofactor">
    <cofactor evidence="1">
        <name>Cu(2+)</name>
        <dbReference type="ChEBI" id="CHEBI:29036"/>
    </cofactor>
</comment>
<evidence type="ECO:0000313" key="8">
    <source>
        <dbReference type="Proteomes" id="UP000803884"/>
    </source>
</evidence>
<dbReference type="Pfam" id="PF03443">
    <property type="entry name" value="AA9"/>
    <property type="match status" value="1"/>
</dbReference>
<dbReference type="InterPro" id="IPR005103">
    <property type="entry name" value="AA9_LPMO"/>
</dbReference>
<organism evidence="7 8">
    <name type="scientific">Cladosporium halotolerans</name>
    <dbReference type="NCBI Taxonomy" id="1052096"/>
    <lineage>
        <taxon>Eukaryota</taxon>
        <taxon>Fungi</taxon>
        <taxon>Dikarya</taxon>
        <taxon>Ascomycota</taxon>
        <taxon>Pezizomycotina</taxon>
        <taxon>Dothideomycetes</taxon>
        <taxon>Dothideomycetidae</taxon>
        <taxon>Cladosporiales</taxon>
        <taxon>Cladosporiaceae</taxon>
        <taxon>Cladosporium</taxon>
    </lineage>
</organism>